<evidence type="ECO:0000313" key="6">
    <source>
        <dbReference type="EMBL" id="TQL44032.1"/>
    </source>
</evidence>
<dbReference type="PANTHER" id="PTHR43248">
    <property type="entry name" value="2-SUCCINYL-6-HYDROXY-2,4-CYCLOHEXADIENE-1-CARBOXYLATE SYNTHASE"/>
    <property type="match status" value="1"/>
</dbReference>
<comment type="caution">
    <text evidence="6">The sequence shown here is derived from an EMBL/GenBank/DDBJ whole genome shotgun (WGS) entry which is preliminary data.</text>
</comment>
<organism evidence="6 7">
    <name type="scientific">Leucobacter komagatae</name>
    <dbReference type="NCBI Taxonomy" id="55969"/>
    <lineage>
        <taxon>Bacteria</taxon>
        <taxon>Bacillati</taxon>
        <taxon>Actinomycetota</taxon>
        <taxon>Actinomycetes</taxon>
        <taxon>Micrococcales</taxon>
        <taxon>Microbacteriaceae</taxon>
        <taxon>Leucobacter</taxon>
    </lineage>
</organism>
<dbReference type="PANTHER" id="PTHR43248:SF29">
    <property type="entry name" value="TRIPEPTIDYL AMINOPEPTIDASE"/>
    <property type="match status" value="1"/>
</dbReference>
<name>A0A542Y7F0_9MICO</name>
<feature type="transmembrane region" description="Helical" evidence="4">
    <location>
        <begin position="26"/>
        <end position="50"/>
    </location>
</feature>
<evidence type="ECO:0000256" key="1">
    <source>
        <dbReference type="ARBA" id="ARBA00010088"/>
    </source>
</evidence>
<evidence type="ECO:0000259" key="5">
    <source>
        <dbReference type="Pfam" id="PF08386"/>
    </source>
</evidence>
<evidence type="ECO:0000256" key="3">
    <source>
        <dbReference type="ARBA" id="ARBA00022801"/>
    </source>
</evidence>
<keyword evidence="2" id="KW-0732">Signal</keyword>
<dbReference type="InterPro" id="IPR013595">
    <property type="entry name" value="Pept_S33_TAP-like_C"/>
</dbReference>
<dbReference type="AlphaFoldDB" id="A0A542Y7F0"/>
<gene>
    <name evidence="6" type="ORF">FB468_2071</name>
</gene>
<keyword evidence="4" id="KW-0472">Membrane</keyword>
<proteinExistence type="inferred from homology"/>
<dbReference type="InterPro" id="IPR029058">
    <property type="entry name" value="AB_hydrolase_fold"/>
</dbReference>
<keyword evidence="3 6" id="KW-0378">Hydrolase</keyword>
<evidence type="ECO:0000256" key="4">
    <source>
        <dbReference type="SAM" id="Phobius"/>
    </source>
</evidence>
<dbReference type="EMBL" id="VFON01000001">
    <property type="protein sequence ID" value="TQL44032.1"/>
    <property type="molecule type" value="Genomic_DNA"/>
</dbReference>
<dbReference type="Pfam" id="PF08386">
    <property type="entry name" value="Abhydrolase_4"/>
    <property type="match status" value="1"/>
</dbReference>
<dbReference type="Gene3D" id="3.40.50.1820">
    <property type="entry name" value="alpha/beta hydrolase"/>
    <property type="match status" value="1"/>
</dbReference>
<keyword evidence="4" id="KW-0812">Transmembrane</keyword>
<feature type="domain" description="Peptidase S33 tripeptidyl aminopeptidase-like C-terminal" evidence="5">
    <location>
        <begin position="433"/>
        <end position="533"/>
    </location>
</feature>
<dbReference type="SUPFAM" id="SSF53474">
    <property type="entry name" value="alpha/beta-Hydrolases"/>
    <property type="match status" value="1"/>
</dbReference>
<dbReference type="RefSeq" id="WP_246055844.1">
    <property type="nucleotide sequence ID" value="NZ_BAAAUY010000019.1"/>
</dbReference>
<comment type="similarity">
    <text evidence="1">Belongs to the peptidase S33 family.</text>
</comment>
<dbReference type="STRING" id="55969.SD72_16420"/>
<keyword evidence="7" id="KW-1185">Reference proteome</keyword>
<dbReference type="InterPro" id="IPR051601">
    <property type="entry name" value="Serine_prot/Carboxylest_S33"/>
</dbReference>
<keyword evidence="4" id="KW-1133">Transmembrane helix</keyword>
<sequence>MSAPELSGGPADDLGETRPQKRWKRWLVVIGVVLVILGLIVSLTGVWQLFQPAQTRPTDVELELPATPVGAAFGDQTPKWTDCGDGFECADVHAPLDWSEPEGETIRLRMVKHPATGGAPLGTLFVNPGGPGASGVEYVRNALDSAVGEPLRRNFDVVGWDPRGVGASSPVSCLSAKDMDDYLFGVSDSTAKRGSAKWIEEAVASSRDYGEACLEKTGDLLGHVDTVSTVRDLDMLREIQGDEQLNYLGYSYGTHIGARYAEMFPDRVGKLVLDGVLDPTATEADVVREQTRGFELALRSYVTACLGAKECPLSGTVDEAMGQISALLDDVDATPIVASDGRTLTTSTMLTAIITPLYAESNWGYLNSLFASVAEGDADIAFALADSYYGRLDGEYLDNSTEAFQAINCLDYPNAVDPERMREEAAELEKIAPTIGRFQGYGDVSCAGWPFKGVDERAPVKAAGADPILVVGTTGDPATPYKWAEALAEQLESGVLVRYEGEGHTAYGQNSCVNSVVESYFVDGVVPESGVSCS</sequence>
<evidence type="ECO:0000256" key="2">
    <source>
        <dbReference type="ARBA" id="ARBA00022729"/>
    </source>
</evidence>
<reference evidence="6 7" key="1">
    <citation type="submission" date="2019-06" db="EMBL/GenBank/DDBJ databases">
        <title>Sequencing the genomes of 1000 actinobacteria strains.</title>
        <authorList>
            <person name="Klenk H.-P."/>
        </authorList>
    </citation>
    <scope>NUCLEOTIDE SEQUENCE [LARGE SCALE GENOMIC DNA]</scope>
    <source>
        <strain evidence="6 7">DSM 8803</strain>
    </source>
</reference>
<protein>
    <submittedName>
        <fullName evidence="6">Alpha/beta hydrolase family protein</fullName>
    </submittedName>
</protein>
<dbReference type="GO" id="GO:0016787">
    <property type="term" value="F:hydrolase activity"/>
    <property type="evidence" value="ECO:0007669"/>
    <property type="project" value="UniProtKB-KW"/>
</dbReference>
<dbReference type="Proteomes" id="UP000319094">
    <property type="component" value="Unassembled WGS sequence"/>
</dbReference>
<evidence type="ECO:0000313" key="7">
    <source>
        <dbReference type="Proteomes" id="UP000319094"/>
    </source>
</evidence>
<accession>A0A542Y7F0</accession>